<sequence length="167" mass="17689">MIPSPADDLVALDLWRGEDVARLEAVLGFALPGPGKAVPVGSGYVLRVGPWRWWLDGDGFDGGAIASALGERGVITPLGGAWRRVRLVGDDWRGLLMLSGLFDAEVSSFGPGSVASTLLCHAPCCVHVLPDAVAEVYVPSSLAEHCFAEWEKAGWKIRLAAPAIWSA</sequence>
<dbReference type="Proteomes" id="UP000004728">
    <property type="component" value="Unassembled WGS sequence"/>
</dbReference>
<dbReference type="eggNOG" id="ENOG5031D7G">
    <property type="taxonomic scope" value="Bacteria"/>
</dbReference>
<dbReference type="STRING" id="983920.Y88_0495"/>
<proteinExistence type="predicted"/>
<dbReference type="Gene3D" id="3.30.70.1520">
    <property type="entry name" value="Heterotetrameric sarcosine oxidase"/>
    <property type="match status" value="1"/>
</dbReference>
<dbReference type="InParanoid" id="F1ZAF2"/>
<dbReference type="InterPro" id="IPR027266">
    <property type="entry name" value="TrmE/GcvT-like"/>
</dbReference>
<name>F1ZAF2_9SPHN</name>
<comment type="caution">
    <text evidence="1">The sequence shown here is derived from an EMBL/GenBank/DDBJ whole genome shotgun (WGS) entry which is preliminary data.</text>
</comment>
<evidence type="ECO:0000313" key="1">
    <source>
        <dbReference type="EMBL" id="EGD58440.1"/>
    </source>
</evidence>
<dbReference type="Gene3D" id="3.30.1360.120">
    <property type="entry name" value="Probable tRNA modification gtpase trme, domain 1"/>
    <property type="match status" value="1"/>
</dbReference>
<dbReference type="AlphaFoldDB" id="F1ZAF2"/>
<keyword evidence="2" id="KW-1185">Reference proteome</keyword>
<accession>F1ZAF2</accession>
<dbReference type="EMBL" id="AEWJ01000041">
    <property type="protein sequence ID" value="EGD58440.1"/>
    <property type="molecule type" value="Genomic_DNA"/>
</dbReference>
<dbReference type="HOGENOM" id="CLU_1592893_0_0_5"/>
<evidence type="ECO:0000313" key="2">
    <source>
        <dbReference type="Proteomes" id="UP000004728"/>
    </source>
</evidence>
<organism evidence="1 2">
    <name type="scientific">Novosphingobium nitrogenifigens DSM 19370</name>
    <dbReference type="NCBI Taxonomy" id="983920"/>
    <lineage>
        <taxon>Bacteria</taxon>
        <taxon>Pseudomonadati</taxon>
        <taxon>Pseudomonadota</taxon>
        <taxon>Alphaproteobacteria</taxon>
        <taxon>Sphingomonadales</taxon>
        <taxon>Sphingomonadaceae</taxon>
        <taxon>Novosphingobium</taxon>
    </lineage>
</organism>
<reference evidence="1 2" key="1">
    <citation type="journal article" date="2012" name="J. Bacteriol.">
        <title>Draft Genome Sequence of Novosphingobium nitrogenifigens Y88T.</title>
        <authorList>
            <person name="Strabala T.J."/>
            <person name="Macdonald L."/>
            <person name="Liu V."/>
            <person name="Smit A.M."/>
        </authorList>
    </citation>
    <scope>NUCLEOTIDE SEQUENCE [LARGE SCALE GENOMIC DNA]</scope>
    <source>
        <strain evidence="1 2">DSM 19370</strain>
    </source>
</reference>
<protein>
    <submittedName>
        <fullName evidence="1">Sarcosine oxidase gamma subunit</fullName>
    </submittedName>
</protein>
<gene>
    <name evidence="1" type="ORF">Y88_0495</name>
</gene>